<dbReference type="GO" id="GO:0003723">
    <property type="term" value="F:RNA binding"/>
    <property type="evidence" value="ECO:0007669"/>
    <property type="project" value="InterPro"/>
</dbReference>
<name>A0A0F4LU80_9LACO</name>
<keyword evidence="7" id="KW-1185">Reference proteome</keyword>
<evidence type="ECO:0000256" key="4">
    <source>
        <dbReference type="RuleBase" id="RU362028"/>
    </source>
</evidence>
<dbReference type="InterPro" id="IPR006224">
    <property type="entry name" value="PsdUridine_synth_RluA-like_CS"/>
</dbReference>
<dbReference type="SUPFAM" id="SSF55120">
    <property type="entry name" value="Pseudouridine synthase"/>
    <property type="match status" value="1"/>
</dbReference>
<dbReference type="GO" id="GO:0000455">
    <property type="term" value="P:enzyme-directed rRNA pseudouridine synthesis"/>
    <property type="evidence" value="ECO:0007669"/>
    <property type="project" value="TreeGrafter"/>
</dbReference>
<dbReference type="AlphaFoldDB" id="A0A0F4LU80"/>
<evidence type="ECO:0000256" key="1">
    <source>
        <dbReference type="ARBA" id="ARBA00000073"/>
    </source>
</evidence>
<dbReference type="Gene3D" id="3.30.2350.10">
    <property type="entry name" value="Pseudouridine synthase"/>
    <property type="match status" value="1"/>
</dbReference>
<dbReference type="PATRIC" id="fig|1218492.5.peg.661"/>
<accession>A0A0F4LU80</accession>
<dbReference type="STRING" id="1218492.JG30_05350"/>
<evidence type="ECO:0000259" key="5">
    <source>
        <dbReference type="Pfam" id="PF00849"/>
    </source>
</evidence>
<comment type="function">
    <text evidence="4">Responsible for synthesis of pseudouridine from uracil.</text>
</comment>
<evidence type="ECO:0000313" key="7">
    <source>
        <dbReference type="Proteomes" id="UP000033558"/>
    </source>
</evidence>
<dbReference type="Pfam" id="PF00849">
    <property type="entry name" value="PseudoU_synth_2"/>
    <property type="match status" value="1"/>
</dbReference>
<dbReference type="InterPro" id="IPR006145">
    <property type="entry name" value="PsdUridine_synth_RsuA/RluA"/>
</dbReference>
<keyword evidence="4" id="KW-0413">Isomerase</keyword>
<dbReference type="GO" id="GO:0009982">
    <property type="term" value="F:pseudouridine synthase activity"/>
    <property type="evidence" value="ECO:0007669"/>
    <property type="project" value="InterPro"/>
</dbReference>
<dbReference type="EC" id="5.4.99.-" evidence="4"/>
<dbReference type="HOGENOM" id="CLU_016902_8_1_9"/>
<evidence type="ECO:0000313" key="6">
    <source>
        <dbReference type="EMBL" id="KJY62332.1"/>
    </source>
</evidence>
<dbReference type="EMBL" id="JXJQ01000006">
    <property type="protein sequence ID" value="KJY62332.1"/>
    <property type="molecule type" value="Genomic_DNA"/>
</dbReference>
<protein>
    <recommendedName>
        <fullName evidence="4">Pseudouridine synthase</fullName>
        <ecNumber evidence="4">5.4.99.-</ecNumber>
    </recommendedName>
</protein>
<dbReference type="RefSeq" id="WP_046315968.1">
    <property type="nucleotide sequence ID" value="NZ_JBHSZT010000001.1"/>
</dbReference>
<dbReference type="GO" id="GO:0140098">
    <property type="term" value="F:catalytic activity, acting on RNA"/>
    <property type="evidence" value="ECO:0007669"/>
    <property type="project" value="UniProtKB-ARBA"/>
</dbReference>
<reference evidence="6 7" key="1">
    <citation type="submission" date="2015-01" db="EMBL/GenBank/DDBJ databases">
        <title>Comparative genomics of the lactic acid bacteria isolated from the honey bee gut.</title>
        <authorList>
            <person name="Ellegaard K.M."/>
            <person name="Tamarit D."/>
            <person name="Javelind E."/>
            <person name="Olofsson T."/>
            <person name="Andersson S.G."/>
            <person name="Vasquez A."/>
        </authorList>
    </citation>
    <scope>NUCLEOTIDE SEQUENCE [LARGE SCALE GENOMIC DNA]</scope>
    <source>
        <strain evidence="6 7">Bin4</strain>
    </source>
</reference>
<evidence type="ECO:0000256" key="2">
    <source>
        <dbReference type="ARBA" id="ARBA00010876"/>
    </source>
</evidence>
<proteinExistence type="inferred from homology"/>
<dbReference type="InterPro" id="IPR006225">
    <property type="entry name" value="PsdUridine_synth_RluC/D"/>
</dbReference>
<feature type="domain" description="Pseudouridine synthase RsuA/RluA-like" evidence="5">
    <location>
        <begin position="89"/>
        <end position="235"/>
    </location>
</feature>
<dbReference type="Proteomes" id="UP000033558">
    <property type="component" value="Unassembled WGS sequence"/>
</dbReference>
<comment type="catalytic activity">
    <reaction evidence="1 4">
        <text>a uridine in RNA = a pseudouridine in RNA</text>
        <dbReference type="Rhea" id="RHEA:48348"/>
        <dbReference type="Rhea" id="RHEA-COMP:12068"/>
        <dbReference type="Rhea" id="RHEA-COMP:12069"/>
        <dbReference type="ChEBI" id="CHEBI:65314"/>
        <dbReference type="ChEBI" id="CHEBI:65315"/>
    </reaction>
</comment>
<feature type="active site" evidence="3">
    <location>
        <position position="131"/>
    </location>
</feature>
<dbReference type="InterPro" id="IPR020103">
    <property type="entry name" value="PsdUridine_synth_cat_dom_sf"/>
</dbReference>
<evidence type="ECO:0000256" key="3">
    <source>
        <dbReference type="PIRSR" id="PIRSR606225-1"/>
    </source>
</evidence>
<dbReference type="InterPro" id="IPR050188">
    <property type="entry name" value="RluA_PseudoU_synthase"/>
</dbReference>
<organism evidence="6 7">
    <name type="scientific">Bombilactobacillus mellifer</name>
    <dbReference type="NCBI Taxonomy" id="1218492"/>
    <lineage>
        <taxon>Bacteria</taxon>
        <taxon>Bacillati</taxon>
        <taxon>Bacillota</taxon>
        <taxon>Bacilli</taxon>
        <taxon>Lactobacillales</taxon>
        <taxon>Lactobacillaceae</taxon>
        <taxon>Bombilactobacillus</taxon>
    </lineage>
</organism>
<dbReference type="CDD" id="cd02869">
    <property type="entry name" value="PseudoU_synth_RluA_like"/>
    <property type="match status" value="1"/>
</dbReference>
<dbReference type="PANTHER" id="PTHR21600">
    <property type="entry name" value="MITOCHONDRIAL RNA PSEUDOURIDINE SYNTHASE"/>
    <property type="match status" value="1"/>
</dbReference>
<comment type="caution">
    <text evidence="6">The sequence shown here is derived from an EMBL/GenBank/DDBJ whole genome shotgun (WGS) entry which is preliminary data.</text>
</comment>
<dbReference type="OrthoDB" id="9773999at2"/>
<sequence length="288" mass="33394">MILERHFTITDLPQPLSIRAALQHWLIPRKWQHELRVQRSILVNNTYQPFNHLVHDSDQIDLTLNLQLPQQHYLPAAQVNFTVVYEDSDLLIINKPAGIKTHPNVPQETQTLFNQVRTYLNKQPLMIHRLDKLTSGLIMVGKNPLVIPILERQLAQKTMQRQYLAVTAYQAQVPKQGSIIAPIGRRDLHSTRRCLDSQGLFAQTDYRILQHNRRYALVQLNLKTGRTHQIRLHLQKIGLPILGDPLYGNEPAARLYLHAMKLTYQIPFTAKQRQVETLAPSEFYHLTT</sequence>
<comment type="similarity">
    <text evidence="2 4">Belongs to the pseudouridine synthase RluA family.</text>
</comment>
<gene>
    <name evidence="6" type="primary">rluA1</name>
    <name evidence="6" type="ORF">JG30_05350</name>
</gene>
<dbReference type="PANTHER" id="PTHR21600:SF87">
    <property type="entry name" value="RNA PSEUDOURIDYLATE SYNTHASE DOMAIN-CONTAINING PROTEIN 1"/>
    <property type="match status" value="1"/>
</dbReference>
<dbReference type="NCBIfam" id="TIGR00005">
    <property type="entry name" value="rluA_subfam"/>
    <property type="match status" value="1"/>
</dbReference>
<dbReference type="PROSITE" id="PS01129">
    <property type="entry name" value="PSI_RLU"/>
    <property type="match status" value="1"/>
</dbReference>